<feature type="compositionally biased region" description="Basic residues" evidence="1">
    <location>
        <begin position="29"/>
        <end position="43"/>
    </location>
</feature>
<evidence type="ECO:0000313" key="2">
    <source>
        <dbReference type="EMBL" id="MFC3163765.1"/>
    </source>
</evidence>
<proteinExistence type="predicted"/>
<dbReference type="RefSeq" id="WP_182304833.1">
    <property type="nucleotide sequence ID" value="NZ_JBHRTG010000009.1"/>
</dbReference>
<keyword evidence="3" id="KW-1185">Reference proteome</keyword>
<name>A0ABV7HZH8_9HYPH</name>
<evidence type="ECO:0000256" key="1">
    <source>
        <dbReference type="SAM" id="MobiDB-lite"/>
    </source>
</evidence>
<feature type="region of interest" description="Disordered" evidence="1">
    <location>
        <begin position="1"/>
        <end position="52"/>
    </location>
</feature>
<gene>
    <name evidence="2" type="ORF">ACFOHV_10795</name>
</gene>
<dbReference type="Proteomes" id="UP001595647">
    <property type="component" value="Unassembled WGS sequence"/>
</dbReference>
<sequence length="52" mass="5746">MASLLGKRAGFRADAGDRGACGFVSRSAVPRKRRRPLAGRRKFAHDDVYPDE</sequence>
<organism evidence="2 3">
    <name type="scientific">Ciceribacter thiooxidans</name>
    <dbReference type="NCBI Taxonomy" id="1969821"/>
    <lineage>
        <taxon>Bacteria</taxon>
        <taxon>Pseudomonadati</taxon>
        <taxon>Pseudomonadota</taxon>
        <taxon>Alphaproteobacteria</taxon>
        <taxon>Hyphomicrobiales</taxon>
        <taxon>Rhizobiaceae</taxon>
        <taxon>Ciceribacter</taxon>
    </lineage>
</organism>
<dbReference type="EMBL" id="JBHRTG010000009">
    <property type="protein sequence ID" value="MFC3163765.1"/>
    <property type="molecule type" value="Genomic_DNA"/>
</dbReference>
<protein>
    <submittedName>
        <fullName evidence="2">Uncharacterized protein</fullName>
    </submittedName>
</protein>
<evidence type="ECO:0000313" key="3">
    <source>
        <dbReference type="Proteomes" id="UP001595647"/>
    </source>
</evidence>
<accession>A0ABV7HZH8</accession>
<reference evidence="3" key="1">
    <citation type="journal article" date="2019" name="Int. J. Syst. Evol. Microbiol.">
        <title>The Global Catalogue of Microorganisms (GCM) 10K type strain sequencing project: providing services to taxonomists for standard genome sequencing and annotation.</title>
        <authorList>
            <consortium name="The Broad Institute Genomics Platform"/>
            <consortium name="The Broad Institute Genome Sequencing Center for Infectious Disease"/>
            <person name="Wu L."/>
            <person name="Ma J."/>
        </authorList>
    </citation>
    <scope>NUCLEOTIDE SEQUENCE [LARGE SCALE GENOMIC DNA]</scope>
    <source>
        <strain evidence="3">KCTC 52231</strain>
    </source>
</reference>
<comment type="caution">
    <text evidence="2">The sequence shown here is derived from an EMBL/GenBank/DDBJ whole genome shotgun (WGS) entry which is preliminary data.</text>
</comment>